<evidence type="ECO:0000313" key="12">
    <source>
        <dbReference type="Proteomes" id="UP000428333"/>
    </source>
</evidence>
<evidence type="ECO:0000256" key="3">
    <source>
        <dbReference type="ARBA" id="ARBA00013081"/>
    </source>
</evidence>
<gene>
    <name evidence="11" type="ORF">C3L33_21586</name>
</gene>
<name>A0A6A4KKQ3_9ERIC</name>
<feature type="domain" description="PPM-type phosphatase" evidence="10">
    <location>
        <begin position="22"/>
        <end position="299"/>
    </location>
</feature>
<evidence type="ECO:0000256" key="5">
    <source>
        <dbReference type="ARBA" id="ARBA00022801"/>
    </source>
</evidence>
<evidence type="ECO:0000256" key="7">
    <source>
        <dbReference type="ARBA" id="ARBA00022912"/>
    </source>
</evidence>
<comment type="caution">
    <text evidence="11">The sequence shown here is derived from an EMBL/GenBank/DDBJ whole genome shotgun (WGS) entry which is preliminary data.</text>
</comment>
<comment type="similarity">
    <text evidence="9">Belongs to the PP2C family.</text>
</comment>
<dbReference type="Proteomes" id="UP000428333">
    <property type="component" value="Linkage Group LG13"/>
</dbReference>
<dbReference type="CDD" id="cd00143">
    <property type="entry name" value="PP2Cc"/>
    <property type="match status" value="1"/>
</dbReference>
<evidence type="ECO:0000256" key="9">
    <source>
        <dbReference type="RuleBase" id="RU003465"/>
    </source>
</evidence>
<proteinExistence type="inferred from homology"/>
<feature type="non-terminal residue" evidence="11">
    <location>
        <position position="1"/>
    </location>
</feature>
<evidence type="ECO:0000259" key="10">
    <source>
        <dbReference type="PROSITE" id="PS51746"/>
    </source>
</evidence>
<dbReference type="GO" id="GO:0004722">
    <property type="term" value="F:protein serine/threonine phosphatase activity"/>
    <property type="evidence" value="ECO:0007669"/>
    <property type="project" value="UniProtKB-EC"/>
</dbReference>
<evidence type="ECO:0000256" key="2">
    <source>
        <dbReference type="ARBA" id="ARBA00001946"/>
    </source>
</evidence>
<dbReference type="EMBL" id="QEFC01003751">
    <property type="protein sequence ID" value="KAE9446505.1"/>
    <property type="molecule type" value="Genomic_DNA"/>
</dbReference>
<dbReference type="SUPFAM" id="SSF81606">
    <property type="entry name" value="PP2C-like"/>
    <property type="match status" value="1"/>
</dbReference>
<dbReference type="OrthoDB" id="10264738at2759"/>
<sequence length="305" mass="33657">MFTRFSFLCCSFLTGHQNASFSYGYSSFKGKRSSMEDFYETSISEVDGQMVAFFGVFDGHGGSRTAEYLKDNLFKNLSSHPDFIKDTKSAIVEAFRQTDADYLNEAKGQQKDAGSTASTAVLLGDRLLVANVGDSRVVACRAGSAVPLSIDHKPDRSDERQRIEQAGGFIIWAGTWRVGGVLAVSRAFGDKLLKPYVVAEPEIQEEEIDGVDFIIIASDGLWNVLSNKTSRGSRFYDVDRNLMLAHMGSQRLSTTSCEIQDAVTIVQDIKDAEAASRKLIQEAYARGSSDNITCVVVRFEKNTRE</sequence>
<dbReference type="PANTHER" id="PTHR47992">
    <property type="entry name" value="PROTEIN PHOSPHATASE"/>
    <property type="match status" value="1"/>
</dbReference>
<dbReference type="Gene3D" id="3.60.40.10">
    <property type="entry name" value="PPM-type phosphatase domain"/>
    <property type="match status" value="1"/>
</dbReference>
<evidence type="ECO:0000256" key="1">
    <source>
        <dbReference type="ARBA" id="ARBA00001936"/>
    </source>
</evidence>
<comment type="cofactor">
    <cofactor evidence="1">
        <name>Mn(2+)</name>
        <dbReference type="ChEBI" id="CHEBI:29035"/>
    </cofactor>
</comment>
<reference evidence="11 12" key="1">
    <citation type="journal article" date="2019" name="Genome Biol. Evol.">
        <title>The Rhododendron genome and chromosomal organization provide insight into shared whole-genome duplications across the heath family (Ericaceae).</title>
        <authorList>
            <person name="Soza V.L."/>
            <person name="Lindsley D."/>
            <person name="Waalkes A."/>
            <person name="Ramage E."/>
            <person name="Patwardhan R.P."/>
            <person name="Burton J.N."/>
            <person name="Adey A."/>
            <person name="Kumar A."/>
            <person name="Qiu R."/>
            <person name="Shendure J."/>
            <person name="Hall B."/>
        </authorList>
    </citation>
    <scope>NUCLEOTIDE SEQUENCE [LARGE SCALE GENOMIC DNA]</scope>
    <source>
        <strain evidence="11">RSF 1966-606</strain>
    </source>
</reference>
<keyword evidence="12" id="KW-1185">Reference proteome</keyword>
<keyword evidence="7 9" id="KW-0904">Protein phosphatase</keyword>
<evidence type="ECO:0000256" key="4">
    <source>
        <dbReference type="ARBA" id="ARBA00022723"/>
    </source>
</evidence>
<dbReference type="InterPro" id="IPR001932">
    <property type="entry name" value="PPM-type_phosphatase-like_dom"/>
</dbReference>
<dbReference type="PROSITE" id="PS01032">
    <property type="entry name" value="PPM_1"/>
    <property type="match status" value="1"/>
</dbReference>
<dbReference type="PROSITE" id="PS51746">
    <property type="entry name" value="PPM_2"/>
    <property type="match status" value="1"/>
</dbReference>
<dbReference type="InterPro" id="IPR036457">
    <property type="entry name" value="PPM-type-like_dom_sf"/>
</dbReference>
<dbReference type="SMART" id="SM00332">
    <property type="entry name" value="PP2Cc"/>
    <property type="match status" value="1"/>
</dbReference>
<evidence type="ECO:0000256" key="6">
    <source>
        <dbReference type="ARBA" id="ARBA00022842"/>
    </source>
</evidence>
<dbReference type="Pfam" id="PF00481">
    <property type="entry name" value="PP2C"/>
    <property type="match status" value="1"/>
</dbReference>
<dbReference type="AlphaFoldDB" id="A0A6A4KKQ3"/>
<dbReference type="EC" id="3.1.3.16" evidence="3"/>
<keyword evidence="4" id="KW-0479">Metal-binding</keyword>
<keyword evidence="6" id="KW-0460">Magnesium</keyword>
<comment type="cofactor">
    <cofactor evidence="2">
        <name>Mg(2+)</name>
        <dbReference type="ChEBI" id="CHEBI:18420"/>
    </cofactor>
</comment>
<dbReference type="InterPro" id="IPR000222">
    <property type="entry name" value="PP2C_BS"/>
</dbReference>
<keyword evidence="5 9" id="KW-0378">Hydrolase</keyword>
<accession>A0A6A4KKQ3</accession>
<protein>
    <recommendedName>
        <fullName evidence="3">protein-serine/threonine phosphatase</fullName>
        <ecNumber evidence="3">3.1.3.16</ecNumber>
    </recommendedName>
</protein>
<evidence type="ECO:0000256" key="8">
    <source>
        <dbReference type="ARBA" id="ARBA00023211"/>
    </source>
</evidence>
<dbReference type="InterPro" id="IPR015655">
    <property type="entry name" value="PP2C"/>
</dbReference>
<dbReference type="GO" id="GO:0046872">
    <property type="term" value="F:metal ion binding"/>
    <property type="evidence" value="ECO:0007669"/>
    <property type="project" value="UniProtKB-KW"/>
</dbReference>
<evidence type="ECO:0000313" key="11">
    <source>
        <dbReference type="EMBL" id="KAE9446505.1"/>
    </source>
</evidence>
<organism evidence="11 12">
    <name type="scientific">Rhododendron williamsianum</name>
    <dbReference type="NCBI Taxonomy" id="262921"/>
    <lineage>
        <taxon>Eukaryota</taxon>
        <taxon>Viridiplantae</taxon>
        <taxon>Streptophyta</taxon>
        <taxon>Embryophyta</taxon>
        <taxon>Tracheophyta</taxon>
        <taxon>Spermatophyta</taxon>
        <taxon>Magnoliopsida</taxon>
        <taxon>eudicotyledons</taxon>
        <taxon>Gunneridae</taxon>
        <taxon>Pentapetalae</taxon>
        <taxon>asterids</taxon>
        <taxon>Ericales</taxon>
        <taxon>Ericaceae</taxon>
        <taxon>Ericoideae</taxon>
        <taxon>Rhodoreae</taxon>
        <taxon>Rhododendron</taxon>
    </lineage>
</organism>
<keyword evidence="8" id="KW-0464">Manganese</keyword>